<feature type="compositionally biased region" description="Pro residues" evidence="1">
    <location>
        <begin position="310"/>
        <end position="330"/>
    </location>
</feature>
<feature type="compositionally biased region" description="Pro residues" evidence="1">
    <location>
        <begin position="352"/>
        <end position="599"/>
    </location>
</feature>
<feature type="signal peptide" evidence="2">
    <location>
        <begin position="1"/>
        <end position="18"/>
    </location>
</feature>
<proteinExistence type="predicted"/>
<feature type="chain" id="PRO_5046809325" evidence="2">
    <location>
        <begin position="19"/>
        <end position="809"/>
    </location>
</feature>
<organism evidence="3 4">
    <name type="scientific">Volvox africanus</name>
    <dbReference type="NCBI Taxonomy" id="51714"/>
    <lineage>
        <taxon>Eukaryota</taxon>
        <taxon>Viridiplantae</taxon>
        <taxon>Chlorophyta</taxon>
        <taxon>core chlorophytes</taxon>
        <taxon>Chlorophyceae</taxon>
        <taxon>CS clade</taxon>
        <taxon>Chlamydomonadales</taxon>
        <taxon>Volvocaceae</taxon>
        <taxon>Volvox</taxon>
    </lineage>
</organism>
<protein>
    <submittedName>
        <fullName evidence="3">Uncharacterized protein</fullName>
    </submittedName>
</protein>
<dbReference type="EMBL" id="BSDZ01000009">
    <property type="protein sequence ID" value="GLI60975.1"/>
    <property type="molecule type" value="Genomic_DNA"/>
</dbReference>
<evidence type="ECO:0000256" key="1">
    <source>
        <dbReference type="SAM" id="MobiDB-lite"/>
    </source>
</evidence>
<evidence type="ECO:0000256" key="2">
    <source>
        <dbReference type="SAM" id="SignalP"/>
    </source>
</evidence>
<name>A0ABQ5RTN6_9CHLO</name>
<sequence>MRALVAWLLIGTLAAVRAAEPTRVALYMSEAGGVLDLSWDRGAINIERQLRQLGLDVMLATTGQPKLDGSRAPKAYVIPAQNGHTYYSSAEDMSVVSSYLASGGLVIILDAIHGQGEALSEFVTKAFDFKGNWIVCDQLYTNDDQQLGELQLSKHASAYIKVKTSAKVSWPTTLEDAQTTSLYTSCLHEDNSALIVPLYFAQDSDIKVAAQVFSKAGVSGAIVWLGYNWRDGSQTQWGNLLGTLISEFTPNEEAVTVEIDPDEDNAELLDAELEDPELIDSVLESASDMSDPKHASEMLRRFLADSPIGTYPPPPQSLQVSPSPPAPYRPRLPRLPREPRLPRLPSSVTELPSPPSPSPSPPPDAPPPPLTKPSPPPPPPSPPPPSPSPPSPPPPSPEPPTPPPPSPEPPTPPPPSPRPPNPPSKPPKASPPPRKAPPPPYVRKPPPPPPPKPSPRAPPKTSPRWPPPPTVSPPPPSPPPPKVIPSPPPPTASPPPPSPPPPKVSPSPPPPTASPPPPSPPPPKVSPSPPPPTASPPPPSPPPPKVSPSPPPPTASSPPPSPPPPTASPPPPSPPPPNASPPPSGSPPSPSVNPPPPSPASDTYINVNNLTAQGALGSNGLVFYGTPFFKSELKPRSALQLVDPNKKPCILTTACGSCKYAWMATPESRSVAVFFKDPTQISRINIKQIKNPGIIQVQFIKWVFPPQGVVEGNLLRTVWNVTSPADRCQAVLSIRVPTKDSGVTLDVPEDGSAVELPAELAQTATGGVLITVIPFPGNASKNFGPFLEWVRFSGRVLYPQDISSYGLQS</sequence>
<dbReference type="PRINTS" id="PR01217">
    <property type="entry name" value="PRICHEXTENSN"/>
</dbReference>
<keyword evidence="4" id="KW-1185">Reference proteome</keyword>
<keyword evidence="2" id="KW-0732">Signal</keyword>
<evidence type="ECO:0000313" key="4">
    <source>
        <dbReference type="Proteomes" id="UP001165090"/>
    </source>
</evidence>
<reference evidence="3 4" key="1">
    <citation type="journal article" date="2023" name="IScience">
        <title>Expanded male sex-determining region conserved during the evolution of homothallism in the green alga Volvox.</title>
        <authorList>
            <person name="Yamamoto K."/>
            <person name="Matsuzaki R."/>
            <person name="Mahakham W."/>
            <person name="Heman W."/>
            <person name="Sekimoto H."/>
            <person name="Kawachi M."/>
            <person name="Minakuchi Y."/>
            <person name="Toyoda A."/>
            <person name="Nozaki H."/>
        </authorList>
    </citation>
    <scope>NUCLEOTIDE SEQUENCE [LARGE SCALE GENOMIC DNA]</scope>
    <source>
        <strain evidence="3 4">NIES-4468</strain>
    </source>
</reference>
<evidence type="ECO:0000313" key="3">
    <source>
        <dbReference type="EMBL" id="GLI60975.1"/>
    </source>
</evidence>
<gene>
    <name evidence="3" type="ORF">VaNZ11_003231</name>
</gene>
<comment type="caution">
    <text evidence="3">The sequence shown here is derived from an EMBL/GenBank/DDBJ whole genome shotgun (WGS) entry which is preliminary data.</text>
</comment>
<accession>A0ABQ5RTN6</accession>
<feature type="region of interest" description="Disordered" evidence="1">
    <location>
        <begin position="305"/>
        <end position="605"/>
    </location>
</feature>
<dbReference type="Proteomes" id="UP001165090">
    <property type="component" value="Unassembled WGS sequence"/>
</dbReference>